<dbReference type="Proteomes" id="UP000502996">
    <property type="component" value="Chromosome"/>
</dbReference>
<accession>A0A6G6WF61</accession>
<evidence type="ECO:0000256" key="3">
    <source>
        <dbReference type="RuleBase" id="RU003707"/>
    </source>
</evidence>
<organism evidence="4 5">
    <name type="scientific">Nocardioides anomalus</name>
    <dbReference type="NCBI Taxonomy" id="2712223"/>
    <lineage>
        <taxon>Bacteria</taxon>
        <taxon>Bacillati</taxon>
        <taxon>Actinomycetota</taxon>
        <taxon>Actinomycetes</taxon>
        <taxon>Propionibacteriales</taxon>
        <taxon>Nocardioidaceae</taxon>
        <taxon>Nocardioides</taxon>
    </lineage>
</organism>
<dbReference type="Gene3D" id="3.90.226.10">
    <property type="entry name" value="2-enoyl-CoA Hydratase, Chain A, domain 1"/>
    <property type="match status" value="1"/>
</dbReference>
<dbReference type="InterPro" id="IPR029045">
    <property type="entry name" value="ClpP/crotonase-like_dom_sf"/>
</dbReference>
<dbReference type="PANTHER" id="PTHR11941">
    <property type="entry name" value="ENOYL-COA HYDRATASE-RELATED"/>
    <property type="match status" value="1"/>
</dbReference>
<keyword evidence="5" id="KW-1185">Reference proteome</keyword>
<proteinExistence type="inferred from homology"/>
<dbReference type="Pfam" id="PF00378">
    <property type="entry name" value="ECH_1"/>
    <property type="match status" value="1"/>
</dbReference>
<evidence type="ECO:0000313" key="4">
    <source>
        <dbReference type="EMBL" id="QIG43735.1"/>
    </source>
</evidence>
<dbReference type="InterPro" id="IPR014748">
    <property type="entry name" value="Enoyl-CoA_hydra_C"/>
</dbReference>
<dbReference type="RefSeq" id="WP_165233809.1">
    <property type="nucleotide sequence ID" value="NZ_CP049257.1"/>
</dbReference>
<dbReference type="GO" id="GO:0006635">
    <property type="term" value="P:fatty acid beta-oxidation"/>
    <property type="evidence" value="ECO:0007669"/>
    <property type="project" value="TreeGrafter"/>
</dbReference>
<evidence type="ECO:0000313" key="5">
    <source>
        <dbReference type="Proteomes" id="UP000502996"/>
    </source>
</evidence>
<evidence type="ECO:0000256" key="1">
    <source>
        <dbReference type="ARBA" id="ARBA00005254"/>
    </source>
</evidence>
<protein>
    <submittedName>
        <fullName evidence="4">Crotonase</fullName>
    </submittedName>
</protein>
<sequence>MDYEESTPAWRDDLPQVDLDPGALTRVRFGLADRVAVVTLDRPEQRNAIDGRSLVELTRVLHHCDRSDDVGAVVLTGAGTVFCAGSELADDGFGGEPATDRDEVPWLSPWQVRKPVLAALNGHAVGAGLTLAMQCDVRYVAEQAILSFPFVRLGVVGEWMGHWTAVRHLGVGRAAELFFTGRRFSGADAEAWGLAGRALPAEQVLDETVALAREIVAHASPVSLAVTKRLLWEATTADASRAGHDERLLLEALLAGPDPREGVAAYLAKRSPSWAGRATTDLPPWPAP</sequence>
<dbReference type="CDD" id="cd06558">
    <property type="entry name" value="crotonase-like"/>
    <property type="match status" value="1"/>
</dbReference>
<dbReference type="EMBL" id="CP049257">
    <property type="protein sequence ID" value="QIG43735.1"/>
    <property type="molecule type" value="Genomic_DNA"/>
</dbReference>
<reference evidence="4 5" key="1">
    <citation type="submission" date="2020-02" db="EMBL/GenBank/DDBJ databases">
        <title>Full genome sequence of Nocardioides sp. R-3366.</title>
        <authorList>
            <person name="Im W.-T."/>
        </authorList>
    </citation>
    <scope>NUCLEOTIDE SEQUENCE [LARGE SCALE GENOMIC DNA]</scope>
    <source>
        <strain evidence="4 5">R-3366</strain>
    </source>
</reference>
<dbReference type="InterPro" id="IPR018376">
    <property type="entry name" value="Enoyl-CoA_hyd/isom_CS"/>
</dbReference>
<dbReference type="InterPro" id="IPR001753">
    <property type="entry name" value="Enoyl-CoA_hydra/iso"/>
</dbReference>
<evidence type="ECO:0000256" key="2">
    <source>
        <dbReference type="ARBA" id="ARBA00023239"/>
    </source>
</evidence>
<dbReference type="GO" id="GO:0016829">
    <property type="term" value="F:lyase activity"/>
    <property type="evidence" value="ECO:0007669"/>
    <property type="project" value="UniProtKB-KW"/>
</dbReference>
<keyword evidence="2" id="KW-0456">Lyase</keyword>
<dbReference type="PROSITE" id="PS00166">
    <property type="entry name" value="ENOYL_COA_HYDRATASE"/>
    <property type="match status" value="1"/>
</dbReference>
<dbReference type="SUPFAM" id="SSF52096">
    <property type="entry name" value="ClpP/crotonase"/>
    <property type="match status" value="1"/>
</dbReference>
<name>A0A6G6WF61_9ACTN</name>
<comment type="similarity">
    <text evidence="1 3">Belongs to the enoyl-CoA hydratase/isomerase family.</text>
</comment>
<dbReference type="Gene3D" id="1.10.12.10">
    <property type="entry name" value="Lyase 2-enoyl-coa Hydratase, Chain A, domain 2"/>
    <property type="match status" value="1"/>
</dbReference>
<dbReference type="PANTHER" id="PTHR11941:SF133">
    <property type="entry name" value="1,2-EPOXYPHENYLACETYL-COA ISOMERASE"/>
    <property type="match status" value="1"/>
</dbReference>
<gene>
    <name evidence="4" type="ORF">G5V58_14040</name>
</gene>
<dbReference type="AlphaFoldDB" id="A0A6G6WF61"/>
<dbReference type="KEGG" id="nano:G5V58_14040"/>